<sequence>MPGIADYFSAENVGSLMQDPRLLMGLQLLAQGRQGSSSQAIGQAGGRAVQMYGEQKRQQELGDYRRQMIEAQQADQQLRQQAAQAKAQQQAEYRARLQDPAFLASLSPLARQMAQLGVDPSELIRATNSDNMQQHRQASLAQQSAQFNEREARIGANTGSSSPRMPTQRQVLDQPLGDGMMQRHVLNPQTGQYEVYGKPFPQYSPGRKSKDATGADAATEAIMGAEAEPVPSLPGTGNLQSYAPGLQQGPVGVLPMSAAGGNAAAKPQVRVPNTRKPAVSGDLAAAKGAVAAGKSRQAVVNRLMQAGYTAEQIKEAGI</sequence>
<keyword evidence="1" id="KW-0175">Coiled coil</keyword>
<evidence type="ECO:0000256" key="1">
    <source>
        <dbReference type="SAM" id="Coils"/>
    </source>
</evidence>
<evidence type="ECO:0000313" key="3">
    <source>
        <dbReference type="Proteomes" id="UP000464661"/>
    </source>
</evidence>
<protein>
    <submittedName>
        <fullName evidence="2">Uncharacterized protein</fullName>
    </submittedName>
</protein>
<proteinExistence type="predicted"/>
<gene>
    <name evidence="2" type="ORF">PPTS312_28750</name>
</gene>
<evidence type="ECO:0000313" key="2">
    <source>
        <dbReference type="EMBL" id="BBU44960.1"/>
    </source>
</evidence>
<organism evidence="2 3">
    <name type="scientific">Pseudomonas putida</name>
    <name type="common">Arthrobacter siderocapsulatus</name>
    <dbReference type="NCBI Taxonomy" id="303"/>
    <lineage>
        <taxon>Bacteria</taxon>
        <taxon>Pseudomonadati</taxon>
        <taxon>Pseudomonadota</taxon>
        <taxon>Gammaproteobacteria</taxon>
        <taxon>Pseudomonadales</taxon>
        <taxon>Pseudomonadaceae</taxon>
        <taxon>Pseudomonas</taxon>
    </lineage>
</organism>
<dbReference type="AlphaFoldDB" id="A0A7U6M2Z6"/>
<dbReference type="RefSeq" id="WP_063914201.1">
    <property type="nucleotide sequence ID" value="NZ_AP022324.1"/>
</dbReference>
<dbReference type="Proteomes" id="UP000464661">
    <property type="component" value="Chromosome"/>
</dbReference>
<accession>A0A7U6M2Z6</accession>
<dbReference type="EMBL" id="AP022324">
    <property type="protein sequence ID" value="BBU44960.1"/>
    <property type="molecule type" value="Genomic_DNA"/>
</dbReference>
<feature type="coiled-coil region" evidence="1">
    <location>
        <begin position="61"/>
        <end position="91"/>
    </location>
</feature>
<reference evidence="2 3" key="1">
    <citation type="submission" date="2020-01" db="EMBL/GenBank/DDBJ databases">
        <title>Complete Genome Sequence of Pseudomonas putida Strain TS312, Harboring the HdtS type N-acyl-homoserine Lactone Synthase, Isolated from a Paper Mill.</title>
        <authorList>
            <person name="Hosoe A."/>
            <person name="Suenaga T."/>
            <person name="Sugi T."/>
            <person name="Izumi T."/>
            <person name="Nagai N."/>
            <person name="Terada A."/>
        </authorList>
    </citation>
    <scope>NUCLEOTIDE SEQUENCE [LARGE SCALE GENOMIC DNA]</scope>
    <source>
        <strain evidence="2 3">TS312</strain>
    </source>
</reference>
<name>A0A7U6M2Z6_PSEPU</name>